<protein>
    <recommendedName>
        <fullName evidence="1">EthD domain-containing protein</fullName>
    </recommendedName>
</protein>
<dbReference type="Gene3D" id="3.30.70.100">
    <property type="match status" value="1"/>
</dbReference>
<reference evidence="3" key="1">
    <citation type="journal article" date="2019" name="Int. J. Syst. Evol. Microbiol.">
        <title>The Global Catalogue of Microorganisms (GCM) 10K type strain sequencing project: providing services to taxonomists for standard genome sequencing and annotation.</title>
        <authorList>
            <consortium name="The Broad Institute Genomics Platform"/>
            <consortium name="The Broad Institute Genome Sequencing Center for Infectious Disease"/>
            <person name="Wu L."/>
            <person name="Ma J."/>
        </authorList>
    </citation>
    <scope>NUCLEOTIDE SEQUENCE [LARGE SCALE GENOMIC DNA]</scope>
    <source>
        <strain evidence="3">NBRC 112502</strain>
    </source>
</reference>
<dbReference type="InterPro" id="IPR009799">
    <property type="entry name" value="EthD_dom"/>
</dbReference>
<keyword evidence="3" id="KW-1185">Reference proteome</keyword>
<name>A0ABQ6A1Z0_9PROT</name>
<accession>A0ABQ6A1Z0</accession>
<evidence type="ECO:0000259" key="1">
    <source>
        <dbReference type="Pfam" id="PF07110"/>
    </source>
</evidence>
<organism evidence="2 3">
    <name type="scientific">Acidocella aquatica</name>
    <dbReference type="NCBI Taxonomy" id="1922313"/>
    <lineage>
        <taxon>Bacteria</taxon>
        <taxon>Pseudomonadati</taxon>
        <taxon>Pseudomonadota</taxon>
        <taxon>Alphaproteobacteria</taxon>
        <taxon>Acetobacterales</taxon>
        <taxon>Acidocellaceae</taxon>
        <taxon>Acidocella</taxon>
    </lineage>
</organism>
<proteinExistence type="predicted"/>
<evidence type="ECO:0000313" key="3">
    <source>
        <dbReference type="Proteomes" id="UP001156641"/>
    </source>
</evidence>
<feature type="domain" description="EthD" evidence="1">
    <location>
        <begin position="11"/>
        <end position="96"/>
    </location>
</feature>
<evidence type="ECO:0000313" key="2">
    <source>
        <dbReference type="EMBL" id="GLR66489.1"/>
    </source>
</evidence>
<gene>
    <name evidence="2" type="ORF">GCM10010909_11690</name>
</gene>
<dbReference type="EMBL" id="BSOS01000024">
    <property type="protein sequence ID" value="GLR66489.1"/>
    <property type="molecule type" value="Genomic_DNA"/>
</dbReference>
<dbReference type="Pfam" id="PF07110">
    <property type="entry name" value="EthD"/>
    <property type="match status" value="1"/>
</dbReference>
<dbReference type="RefSeq" id="WP_284257185.1">
    <property type="nucleotide sequence ID" value="NZ_BSOS01000024.1"/>
</dbReference>
<dbReference type="SUPFAM" id="SSF54909">
    <property type="entry name" value="Dimeric alpha+beta barrel"/>
    <property type="match status" value="1"/>
</dbReference>
<dbReference type="InterPro" id="IPR011008">
    <property type="entry name" value="Dimeric_a/b-barrel"/>
</dbReference>
<comment type="caution">
    <text evidence="2">The sequence shown here is derived from an EMBL/GenBank/DDBJ whole genome shotgun (WGS) entry which is preliminary data.</text>
</comment>
<sequence>MFKIVMLIKKRPDITREAFMDYYTNHHVPYIHKLLPKGAAMHRRNFVLAPSPLGPDDYDVISEVFYEDRATAEGAMQAFADPEIKRLAQEDEDKFILPGSIRRYIVEVHETRYRPLPA</sequence>
<dbReference type="Proteomes" id="UP001156641">
    <property type="component" value="Unassembled WGS sequence"/>
</dbReference>